<accession>A0A7E4ZXN3</accession>
<name>A0A7E4ZXN3_PANRE</name>
<dbReference type="Proteomes" id="UP000492821">
    <property type="component" value="Unassembled WGS sequence"/>
</dbReference>
<proteinExistence type="predicted"/>
<evidence type="ECO:0000313" key="2">
    <source>
        <dbReference type="WBParaSite" id="Pan_g2351.t1"/>
    </source>
</evidence>
<protein>
    <submittedName>
        <fullName evidence="2">Cytotoxic translational repressor of toxin-antitoxin stability system</fullName>
    </submittedName>
</protein>
<reference evidence="2" key="2">
    <citation type="submission" date="2020-10" db="UniProtKB">
        <authorList>
            <consortium name="WormBaseParasite"/>
        </authorList>
    </citation>
    <scope>IDENTIFICATION</scope>
</reference>
<keyword evidence="1" id="KW-1185">Reference proteome</keyword>
<organism evidence="1 2">
    <name type="scientific">Panagrellus redivivus</name>
    <name type="common">Microworm</name>
    <dbReference type="NCBI Taxonomy" id="6233"/>
    <lineage>
        <taxon>Eukaryota</taxon>
        <taxon>Metazoa</taxon>
        <taxon>Ecdysozoa</taxon>
        <taxon>Nematoda</taxon>
        <taxon>Chromadorea</taxon>
        <taxon>Rhabditida</taxon>
        <taxon>Tylenchina</taxon>
        <taxon>Panagrolaimomorpha</taxon>
        <taxon>Panagrolaimoidea</taxon>
        <taxon>Panagrolaimidae</taxon>
        <taxon>Panagrellus</taxon>
    </lineage>
</organism>
<dbReference type="AlphaFoldDB" id="A0A7E4ZXN3"/>
<sequence length="84" mass="9912">MSYPINTLPYPFKKRLRQLLTPVELYQLQKATGRLDKNHHLLPIMKVRKCRLLFTTTTPDDELIVQWQNSGPYRVNANSMKNLN</sequence>
<dbReference type="WBParaSite" id="Pan_g2351.t1">
    <property type="protein sequence ID" value="Pan_g2351.t1"/>
    <property type="gene ID" value="Pan_g2351"/>
</dbReference>
<reference evidence="1" key="1">
    <citation type="journal article" date="2013" name="Genetics">
        <title>The draft genome and transcriptome of Panagrellus redivivus are shaped by the harsh demands of a free-living lifestyle.</title>
        <authorList>
            <person name="Srinivasan J."/>
            <person name="Dillman A.R."/>
            <person name="Macchietto M.G."/>
            <person name="Heikkinen L."/>
            <person name="Lakso M."/>
            <person name="Fracchia K.M."/>
            <person name="Antoshechkin I."/>
            <person name="Mortazavi A."/>
            <person name="Wong G."/>
            <person name="Sternberg P.W."/>
        </authorList>
    </citation>
    <scope>NUCLEOTIDE SEQUENCE [LARGE SCALE GENOMIC DNA]</scope>
    <source>
        <strain evidence="1">MT8872</strain>
    </source>
</reference>
<evidence type="ECO:0000313" key="1">
    <source>
        <dbReference type="Proteomes" id="UP000492821"/>
    </source>
</evidence>